<comment type="caution">
    <text evidence="2">The sequence shown here is derived from an EMBL/GenBank/DDBJ whole genome shotgun (WGS) entry which is preliminary data.</text>
</comment>
<dbReference type="GeneID" id="34571642"/>
<protein>
    <recommendedName>
        <fullName evidence="4">Thioredoxin domain-containing protein</fullName>
    </recommendedName>
</protein>
<dbReference type="OrthoDB" id="40334at2759"/>
<dbReference type="EMBL" id="LXJU01000001">
    <property type="protein sequence ID" value="OGE57829.1"/>
    <property type="molecule type" value="Genomic_DNA"/>
</dbReference>
<evidence type="ECO:0000313" key="3">
    <source>
        <dbReference type="Proteomes" id="UP000177622"/>
    </source>
</evidence>
<dbReference type="Pfam" id="PF13911">
    <property type="entry name" value="AhpC-TSA_2"/>
    <property type="match status" value="1"/>
</dbReference>
<dbReference type="RefSeq" id="XP_022493252.1">
    <property type="nucleotide sequence ID" value="XM_022626908.1"/>
</dbReference>
<dbReference type="InterPro" id="IPR036249">
    <property type="entry name" value="Thioredoxin-like_sf"/>
</dbReference>
<dbReference type="SUPFAM" id="SSF52833">
    <property type="entry name" value="Thioredoxin-like"/>
    <property type="match status" value="1"/>
</dbReference>
<dbReference type="AlphaFoldDB" id="A0A1F5LXX5"/>
<feature type="compositionally biased region" description="Polar residues" evidence="1">
    <location>
        <begin position="14"/>
        <end position="27"/>
    </location>
</feature>
<keyword evidence="3" id="KW-1185">Reference proteome</keyword>
<dbReference type="Gene3D" id="3.40.30.10">
    <property type="entry name" value="Glutaredoxin"/>
    <property type="match status" value="1"/>
</dbReference>
<evidence type="ECO:0008006" key="4">
    <source>
        <dbReference type="Google" id="ProtNLM"/>
    </source>
</evidence>
<feature type="region of interest" description="Disordered" evidence="1">
    <location>
        <begin position="1"/>
        <end position="42"/>
    </location>
</feature>
<proteinExistence type="predicted"/>
<gene>
    <name evidence="2" type="ORF">PENARI_c001G09909</name>
</gene>
<dbReference type="FunFam" id="3.40.30.10:FF:000404">
    <property type="entry name" value="WGS project CABT00000000 data, contig 2.14"/>
    <property type="match status" value="1"/>
</dbReference>
<accession>A0A1F5LXX5</accession>
<dbReference type="Proteomes" id="UP000177622">
    <property type="component" value="Unassembled WGS sequence"/>
</dbReference>
<name>A0A1F5LXX5_PENAI</name>
<dbReference type="InterPro" id="IPR032801">
    <property type="entry name" value="PXL2A/B/C"/>
</dbReference>
<reference evidence="2 3" key="1">
    <citation type="journal article" date="2016" name="Sci. Rep.">
        <title>Penicillium arizonense, a new, genome sequenced fungal species, reveals a high chemical diversity in secreted metabolites.</title>
        <authorList>
            <person name="Grijseels S."/>
            <person name="Nielsen J.C."/>
            <person name="Randelovic M."/>
            <person name="Nielsen J."/>
            <person name="Nielsen K.F."/>
            <person name="Workman M."/>
            <person name="Frisvad J.C."/>
        </authorList>
    </citation>
    <scope>NUCLEOTIDE SEQUENCE [LARGE SCALE GENOMIC DNA]</scope>
    <source>
        <strain evidence="2 3">CBS 141311</strain>
    </source>
</reference>
<evidence type="ECO:0000256" key="1">
    <source>
        <dbReference type="SAM" id="MobiDB-lite"/>
    </source>
</evidence>
<dbReference type="PANTHER" id="PTHR28630">
    <property type="match status" value="1"/>
</dbReference>
<sequence length="248" mass="27312">MASEGNAVPALETTAASNDNTSGNVNRLSAPDHVNSTNDELPSMGIQRKVENHTVLDRNGKTHPFKSLYSGPDAACRVLVIFVRHFFCGSCQEYIRALSETIKPDFLSHLSVHTSIVIVGCGDPGLIDAYVAETGCPFPIFSDPTRRLYEDLRLVTSTALGPRPEYIRKSLMHIVAGSLMQAMKKIPSGLATKGGDHRQNGGEFLFELKGEEKRITWCHRMKTTRDHTEISELAWILDPDGHGQPQKA</sequence>
<dbReference type="CDD" id="cd02970">
    <property type="entry name" value="PRX_like2"/>
    <property type="match status" value="1"/>
</dbReference>
<organism evidence="2 3">
    <name type="scientific">Penicillium arizonense</name>
    <dbReference type="NCBI Taxonomy" id="1835702"/>
    <lineage>
        <taxon>Eukaryota</taxon>
        <taxon>Fungi</taxon>
        <taxon>Dikarya</taxon>
        <taxon>Ascomycota</taxon>
        <taxon>Pezizomycotina</taxon>
        <taxon>Eurotiomycetes</taxon>
        <taxon>Eurotiomycetidae</taxon>
        <taxon>Eurotiales</taxon>
        <taxon>Aspergillaceae</taxon>
        <taxon>Penicillium</taxon>
    </lineage>
</organism>
<dbReference type="PANTHER" id="PTHR28630:SF3">
    <property type="entry name" value="PEROXIREDOXIN-LIKE 2C"/>
    <property type="match status" value="1"/>
</dbReference>
<dbReference type="STRING" id="1835702.A0A1F5LXX5"/>
<evidence type="ECO:0000313" key="2">
    <source>
        <dbReference type="EMBL" id="OGE57829.1"/>
    </source>
</evidence>